<evidence type="ECO:0000313" key="6">
    <source>
        <dbReference type="Proteomes" id="UP000014480"/>
    </source>
</evidence>
<gene>
    <name evidence="5" type="primary">egt-1-0</name>
    <name evidence="5" type="ORF">Cob_v010000</name>
</gene>
<dbReference type="GO" id="GO:0008168">
    <property type="term" value="F:methyltransferase activity"/>
    <property type="evidence" value="ECO:0007669"/>
    <property type="project" value="UniProtKB-KW"/>
</dbReference>
<dbReference type="InterPro" id="IPR029063">
    <property type="entry name" value="SAM-dependent_MTases_sf"/>
</dbReference>
<name>A0A484FFD1_COLOR</name>
<dbReference type="InterPro" id="IPR019257">
    <property type="entry name" value="MeTrfase_dom"/>
</dbReference>
<evidence type="ECO:0000256" key="3">
    <source>
        <dbReference type="ARBA" id="ARBA00022691"/>
    </source>
</evidence>
<protein>
    <submittedName>
        <fullName evidence="5">Ergothioneine biosynthesis protein 1</fullName>
    </submittedName>
</protein>
<dbReference type="STRING" id="1213857.A0A484FFD1"/>
<dbReference type="InterPro" id="IPR017805">
    <property type="entry name" value="SAM_MeTrfase_EasF-type_put"/>
</dbReference>
<dbReference type="OrthoDB" id="659at2759"/>
<dbReference type="NCBIfam" id="TIGR03439">
    <property type="entry name" value="methyl_EasF"/>
    <property type="match status" value="1"/>
</dbReference>
<proteinExistence type="predicted"/>
<dbReference type="Gene3D" id="3.40.50.150">
    <property type="entry name" value="Vaccinia Virus protein VP39"/>
    <property type="match status" value="1"/>
</dbReference>
<dbReference type="Pfam" id="PF10017">
    <property type="entry name" value="Methyltransf_33"/>
    <property type="match status" value="1"/>
</dbReference>
<evidence type="ECO:0000256" key="2">
    <source>
        <dbReference type="ARBA" id="ARBA00022679"/>
    </source>
</evidence>
<dbReference type="AlphaFoldDB" id="A0A484FFD1"/>
<dbReference type="PANTHER" id="PTHR43397:SF1">
    <property type="entry name" value="ERGOTHIONEINE BIOSYNTHESIS PROTEIN 1"/>
    <property type="match status" value="1"/>
</dbReference>
<keyword evidence="3" id="KW-0949">S-adenosyl-L-methionine</keyword>
<dbReference type="Proteomes" id="UP000014480">
    <property type="component" value="Unassembled WGS sequence"/>
</dbReference>
<organism evidence="5 6">
    <name type="scientific">Colletotrichum orbiculare (strain 104-T / ATCC 96160 / CBS 514.97 / LARS 414 / MAFF 240422)</name>
    <name type="common">Cucumber anthracnose fungus</name>
    <name type="synonym">Colletotrichum lagenarium</name>
    <dbReference type="NCBI Taxonomy" id="1213857"/>
    <lineage>
        <taxon>Eukaryota</taxon>
        <taxon>Fungi</taxon>
        <taxon>Dikarya</taxon>
        <taxon>Ascomycota</taxon>
        <taxon>Pezizomycotina</taxon>
        <taxon>Sordariomycetes</taxon>
        <taxon>Hypocreomycetidae</taxon>
        <taxon>Glomerellales</taxon>
        <taxon>Glomerellaceae</taxon>
        <taxon>Colletotrichum</taxon>
        <taxon>Colletotrichum orbiculare species complex</taxon>
    </lineage>
</organism>
<dbReference type="InterPro" id="IPR051128">
    <property type="entry name" value="EgtD_Methyltrsf_superfamily"/>
</dbReference>
<evidence type="ECO:0000313" key="5">
    <source>
        <dbReference type="EMBL" id="TDZ17030.1"/>
    </source>
</evidence>
<dbReference type="GO" id="GO:0032259">
    <property type="term" value="P:methylation"/>
    <property type="evidence" value="ECO:0007669"/>
    <property type="project" value="UniProtKB-KW"/>
</dbReference>
<keyword evidence="6" id="KW-1185">Reference proteome</keyword>
<dbReference type="EMBL" id="AMCV02000032">
    <property type="protein sequence ID" value="TDZ17030.1"/>
    <property type="molecule type" value="Genomic_DNA"/>
</dbReference>
<reference evidence="6" key="1">
    <citation type="journal article" date="2013" name="New Phytol.">
        <title>Comparative genomic and transcriptomic analyses reveal the hemibiotrophic stage shift of Colletotrichum fungi.</title>
        <authorList>
            <person name="Gan P."/>
            <person name="Ikeda K."/>
            <person name="Irieda H."/>
            <person name="Narusaka M."/>
            <person name="O'Connell R.J."/>
            <person name="Narusaka Y."/>
            <person name="Takano Y."/>
            <person name="Kubo Y."/>
            <person name="Shirasu K."/>
        </authorList>
    </citation>
    <scope>NUCLEOTIDE SEQUENCE [LARGE SCALE GENOMIC DNA]</scope>
    <source>
        <strain evidence="6">104-T / ATCC 96160 / CBS 514.97 / LARS 414 / MAFF 240422</strain>
    </source>
</reference>
<evidence type="ECO:0000256" key="1">
    <source>
        <dbReference type="ARBA" id="ARBA00022603"/>
    </source>
</evidence>
<reference evidence="6" key="2">
    <citation type="journal article" date="2019" name="Mol. Plant Microbe Interact.">
        <title>Genome sequence resources for four phytopathogenic fungi from the Colletotrichum orbiculare species complex.</title>
        <authorList>
            <person name="Gan P."/>
            <person name="Tsushima A."/>
            <person name="Narusaka M."/>
            <person name="Narusaka Y."/>
            <person name="Takano Y."/>
            <person name="Kubo Y."/>
            <person name="Shirasu K."/>
        </authorList>
    </citation>
    <scope>GENOME REANNOTATION</scope>
    <source>
        <strain evidence="6">104-T / ATCC 96160 / CBS 514.97 / LARS 414 / MAFF 240422</strain>
    </source>
</reference>
<keyword evidence="2" id="KW-0808">Transferase</keyword>
<accession>A0A484FFD1</accession>
<dbReference type="PANTHER" id="PTHR43397">
    <property type="entry name" value="ERGOTHIONEINE BIOSYNTHESIS PROTEIN 1"/>
    <property type="match status" value="1"/>
</dbReference>
<evidence type="ECO:0000259" key="4">
    <source>
        <dbReference type="Pfam" id="PF10017"/>
    </source>
</evidence>
<feature type="domain" description="Histidine-specific methyltransferase SAM-dependent" evidence="4">
    <location>
        <begin position="49"/>
        <end position="349"/>
    </location>
</feature>
<keyword evidence="1" id="KW-0489">Methyltransferase</keyword>
<sequence length="370" mass="40866">MSPRSSILLTALPRGALKRGAVLDIGGGKMSSSIREDLCRVFEDAADGQQPTMPDELLYDDKGLFIWADIIFTPEFYQTADEAAIFEENSHAIARHIQKGAVMVDLGAGDMDKVNLLLRELARQGRETTYLALDISKKSLASNLAKLHAEHAGGSVHVAGLWGDFDAGLRHCKSSAAGDDDATPRVFLSLGSVLFNDPWAKAVASLKRWAALMRPSDLILAGMDGHDVRSRKVWDAYHSHPDLFERFFHNGFDHANKLLGEVVFRPLDWDICAEVDAAEKRHRFFVRARRDVMLEGDDGGVLREGVELDWFDAHKRNEVDVRKMCAQAGLEVIASWAKKGSDMRQYLIRLETGGEVSSDENDSGVSVSGT</sequence>
<comment type="caution">
    <text evidence="5">The sequence shown here is derived from an EMBL/GenBank/DDBJ whole genome shotgun (WGS) entry which is preliminary data.</text>
</comment>